<protein>
    <submittedName>
        <fullName evidence="1">Uncharacterized protein</fullName>
    </submittedName>
</protein>
<gene>
    <name evidence="1" type="ORF">B9K05_12600</name>
</gene>
<dbReference type="OrthoDB" id="7225955at2"/>
<comment type="caution">
    <text evidence="1">The sequence shown here is derived from an EMBL/GenBank/DDBJ whole genome shotgun (WGS) entry which is preliminary data.</text>
</comment>
<name>A0A270B777_9PROT</name>
<dbReference type="RefSeq" id="WP_095351919.1">
    <property type="nucleotide sequence ID" value="NZ_JABUNT010000017.1"/>
</dbReference>
<sequence>MTDIIHAFRAAKGSQKVTFETLNMQSICPCCGMAGVNTSVEEQKFCMVCAPAYGVDEPDVDTVSVIIWLPHLDQGLLSRLLCSAYAARFVSSPVCTPEVVMASRSYDILAELEALRSEAKRRIGTDCVSVLRKLIPNIPQLSLFQRGIHLSGLRILPLGSWFDIHAEDFRKLIAARN</sequence>
<dbReference type="EMBL" id="NDFP01000018">
    <property type="protein sequence ID" value="PAL20849.1"/>
    <property type="molecule type" value="Genomic_DNA"/>
</dbReference>
<dbReference type="AlphaFoldDB" id="A0A270B777"/>
<accession>A0A270B777</accession>
<evidence type="ECO:0000313" key="2">
    <source>
        <dbReference type="Proteomes" id="UP000216033"/>
    </source>
</evidence>
<reference evidence="1 2" key="1">
    <citation type="submission" date="2017-04" db="EMBL/GenBank/DDBJ databases">
        <title>Kefir bacterial isolates.</title>
        <authorList>
            <person name="Kim Y."/>
            <person name="Blasche S."/>
            <person name="Patil K.R."/>
        </authorList>
    </citation>
    <scope>NUCLEOTIDE SEQUENCE [LARGE SCALE GENOMIC DNA]</scope>
    <source>
        <strain evidence="1 2">KR-2</strain>
    </source>
</reference>
<evidence type="ECO:0000313" key="1">
    <source>
        <dbReference type="EMBL" id="PAL20849.1"/>
    </source>
</evidence>
<dbReference type="Proteomes" id="UP000216033">
    <property type="component" value="Unassembled WGS sequence"/>
</dbReference>
<organism evidence="1 2">
    <name type="scientific">Acetobacter syzygii</name>
    <dbReference type="NCBI Taxonomy" id="146476"/>
    <lineage>
        <taxon>Bacteria</taxon>
        <taxon>Pseudomonadati</taxon>
        <taxon>Pseudomonadota</taxon>
        <taxon>Alphaproteobacteria</taxon>
        <taxon>Acetobacterales</taxon>
        <taxon>Acetobacteraceae</taxon>
        <taxon>Acetobacter</taxon>
    </lineage>
</organism>
<proteinExistence type="predicted"/>
<keyword evidence="2" id="KW-1185">Reference proteome</keyword>